<sequence length="105" mass="11652">MNVNKNSGTQISLDKAIEFTHAYQENNLDLPKSYFVGFDKLDELLEQEGCIGLRIYPGLNSDTNQSNLVLVGVDESGEDMTQGIILEHLVLCPPLCPKDSQLVKK</sequence>
<accession>A0A378RIR4</accession>
<protein>
    <submittedName>
        <fullName evidence="1">Uncharacterized protein</fullName>
    </submittedName>
</protein>
<reference evidence="1 2" key="1">
    <citation type="submission" date="2018-06" db="EMBL/GenBank/DDBJ databases">
        <authorList>
            <consortium name="Pathogen Informatics"/>
            <person name="Doyle S."/>
        </authorList>
    </citation>
    <scope>NUCLEOTIDE SEQUENCE [LARGE SCALE GENOMIC DNA]</scope>
    <source>
        <strain evidence="1 2">NCTC11179</strain>
    </source>
</reference>
<dbReference type="AlphaFoldDB" id="A0A378RIR4"/>
<name>A0A378RIR4_MYROD</name>
<evidence type="ECO:0000313" key="1">
    <source>
        <dbReference type="EMBL" id="STZ26912.1"/>
    </source>
</evidence>
<proteinExistence type="predicted"/>
<gene>
    <name evidence="1" type="ORF">NCTC11179_00439</name>
</gene>
<evidence type="ECO:0000313" key="2">
    <source>
        <dbReference type="Proteomes" id="UP000255024"/>
    </source>
</evidence>
<dbReference type="EMBL" id="UGQL01000001">
    <property type="protein sequence ID" value="STZ26912.1"/>
    <property type="molecule type" value="Genomic_DNA"/>
</dbReference>
<dbReference type="Proteomes" id="UP000255024">
    <property type="component" value="Unassembled WGS sequence"/>
</dbReference>
<organism evidence="1 2">
    <name type="scientific">Myroides odoratus</name>
    <name type="common">Flavobacterium odoratum</name>
    <dbReference type="NCBI Taxonomy" id="256"/>
    <lineage>
        <taxon>Bacteria</taxon>
        <taxon>Pseudomonadati</taxon>
        <taxon>Bacteroidota</taxon>
        <taxon>Flavobacteriia</taxon>
        <taxon>Flavobacteriales</taxon>
        <taxon>Flavobacteriaceae</taxon>
        <taxon>Myroides</taxon>
    </lineage>
</organism>
<dbReference type="RefSeq" id="WP_115091604.1">
    <property type="nucleotide sequence ID" value="NZ_CP068107.1"/>
</dbReference>
<keyword evidence="2" id="KW-1185">Reference proteome</keyword>